<sequence length="101" mass="10263">MPKAAAATATAVTAAPTRKRLFMGTPADLGGIVPPPQRAEPPGPLPRIRKFPEPGTAPPMTAAFPRDAETTEPVPGRSRGAPGPAGPKREAGAGPALLNLR</sequence>
<comment type="caution">
    <text evidence="2">The sequence shown here is derived from an EMBL/GenBank/DDBJ whole genome shotgun (WGS) entry which is preliminary data.</text>
</comment>
<protein>
    <submittedName>
        <fullName evidence="2">Uncharacterized protein</fullName>
    </submittedName>
</protein>
<name>A0A919MQT3_9ACTN</name>
<organism evidence="2 3">
    <name type="scientific">Paractinoplanes ferrugineus</name>
    <dbReference type="NCBI Taxonomy" id="113564"/>
    <lineage>
        <taxon>Bacteria</taxon>
        <taxon>Bacillati</taxon>
        <taxon>Actinomycetota</taxon>
        <taxon>Actinomycetes</taxon>
        <taxon>Micromonosporales</taxon>
        <taxon>Micromonosporaceae</taxon>
        <taxon>Paractinoplanes</taxon>
    </lineage>
</organism>
<feature type="compositionally biased region" description="Low complexity" evidence="1">
    <location>
        <begin position="92"/>
        <end position="101"/>
    </location>
</feature>
<keyword evidence="3" id="KW-1185">Reference proteome</keyword>
<accession>A0A919MQT3</accession>
<feature type="region of interest" description="Disordered" evidence="1">
    <location>
        <begin position="25"/>
        <end position="101"/>
    </location>
</feature>
<evidence type="ECO:0000256" key="1">
    <source>
        <dbReference type="SAM" id="MobiDB-lite"/>
    </source>
</evidence>
<proteinExistence type="predicted"/>
<gene>
    <name evidence="2" type="ORF">Afe05nite_84920</name>
</gene>
<feature type="compositionally biased region" description="Low complexity" evidence="1">
    <location>
        <begin position="73"/>
        <end position="82"/>
    </location>
</feature>
<evidence type="ECO:0000313" key="2">
    <source>
        <dbReference type="EMBL" id="GIE16652.1"/>
    </source>
</evidence>
<evidence type="ECO:0000313" key="3">
    <source>
        <dbReference type="Proteomes" id="UP000598174"/>
    </source>
</evidence>
<reference evidence="2" key="1">
    <citation type="submission" date="2021-01" db="EMBL/GenBank/DDBJ databases">
        <title>Whole genome shotgun sequence of Actinoplanes ferrugineus NBRC 15555.</title>
        <authorList>
            <person name="Komaki H."/>
            <person name="Tamura T."/>
        </authorList>
    </citation>
    <scope>NUCLEOTIDE SEQUENCE</scope>
    <source>
        <strain evidence="2">NBRC 15555</strain>
    </source>
</reference>
<feature type="compositionally biased region" description="Pro residues" evidence="1">
    <location>
        <begin position="33"/>
        <end position="45"/>
    </location>
</feature>
<dbReference type="Proteomes" id="UP000598174">
    <property type="component" value="Unassembled WGS sequence"/>
</dbReference>
<dbReference type="AlphaFoldDB" id="A0A919MQT3"/>
<dbReference type="EMBL" id="BOMM01000094">
    <property type="protein sequence ID" value="GIE16652.1"/>
    <property type="molecule type" value="Genomic_DNA"/>
</dbReference>